<dbReference type="Gene3D" id="2.60.40.200">
    <property type="entry name" value="Superoxide dismutase, copper/zinc binding domain"/>
    <property type="match status" value="1"/>
</dbReference>
<reference evidence="3" key="1">
    <citation type="journal article" date="2018" name="Nat. Microbiol.">
        <title>Leveraging single-cell genomics to expand the fungal tree of life.</title>
        <authorList>
            <person name="Ahrendt S.R."/>
            <person name="Quandt C.A."/>
            <person name="Ciobanu D."/>
            <person name="Clum A."/>
            <person name="Salamov A."/>
            <person name="Andreopoulos B."/>
            <person name="Cheng J.F."/>
            <person name="Woyke T."/>
            <person name="Pelin A."/>
            <person name="Henrissat B."/>
            <person name="Reynolds N.K."/>
            <person name="Benny G.L."/>
            <person name="Smith M.E."/>
            <person name="James T.Y."/>
            <person name="Grigoriev I.V."/>
        </authorList>
    </citation>
    <scope>NUCLEOTIDE SEQUENCE [LARGE SCALE GENOMIC DNA]</scope>
    <source>
        <strain evidence="3">RSA 468</strain>
    </source>
</reference>
<protein>
    <submittedName>
        <fullName evidence="2">Superoxide dismutase</fullName>
    </submittedName>
</protein>
<dbReference type="InterPro" id="IPR036423">
    <property type="entry name" value="SOD-like_Cu/Zn_dom_sf"/>
</dbReference>
<name>A0A4P9ZMV5_9FUNG</name>
<proteinExistence type="predicted"/>
<evidence type="ECO:0000313" key="2">
    <source>
        <dbReference type="EMBL" id="RKP34627.1"/>
    </source>
</evidence>
<feature type="non-terminal residue" evidence="2">
    <location>
        <position position="1"/>
    </location>
</feature>
<evidence type="ECO:0000259" key="1">
    <source>
        <dbReference type="Pfam" id="PF00080"/>
    </source>
</evidence>
<dbReference type="GO" id="GO:0046872">
    <property type="term" value="F:metal ion binding"/>
    <property type="evidence" value="ECO:0007669"/>
    <property type="project" value="InterPro"/>
</dbReference>
<accession>A0A4P9ZMV5</accession>
<dbReference type="Pfam" id="PF00080">
    <property type="entry name" value="Sod_Cu"/>
    <property type="match status" value="1"/>
</dbReference>
<evidence type="ECO:0000313" key="3">
    <source>
        <dbReference type="Proteomes" id="UP000268162"/>
    </source>
</evidence>
<organism evidence="2 3">
    <name type="scientific">Dimargaris cristalligena</name>
    <dbReference type="NCBI Taxonomy" id="215637"/>
    <lineage>
        <taxon>Eukaryota</taxon>
        <taxon>Fungi</taxon>
        <taxon>Fungi incertae sedis</taxon>
        <taxon>Zoopagomycota</taxon>
        <taxon>Kickxellomycotina</taxon>
        <taxon>Dimargaritomycetes</taxon>
        <taxon>Dimargaritales</taxon>
        <taxon>Dimargaritaceae</taxon>
        <taxon>Dimargaris</taxon>
    </lineage>
</organism>
<dbReference type="PANTHER" id="PTHR20910:SF1">
    <property type="entry name" value="SUPEROXIDE DISMUTASE COPPER_ZINC BINDING DOMAIN-CONTAINING PROTEIN"/>
    <property type="match status" value="1"/>
</dbReference>
<dbReference type="PANTHER" id="PTHR20910">
    <property type="entry name" value="AGAP001623-PA"/>
    <property type="match status" value="1"/>
</dbReference>
<feature type="non-terminal residue" evidence="2">
    <location>
        <position position="163"/>
    </location>
</feature>
<dbReference type="InterPro" id="IPR053257">
    <property type="entry name" value="Cu-only_SOD"/>
</dbReference>
<feature type="domain" description="Superoxide dismutase copper/zinc binding" evidence="1">
    <location>
        <begin position="22"/>
        <end position="151"/>
    </location>
</feature>
<dbReference type="SUPFAM" id="SSF49329">
    <property type="entry name" value="Cu,Zn superoxide dismutase-like"/>
    <property type="match status" value="1"/>
</dbReference>
<gene>
    <name evidence="2" type="ORF">BJ085DRAFT_12395</name>
</gene>
<sequence>PTSDPNDLIGTIGAIFSNSTGVQGVVTFSQERGAPGQVDFISINVKISKGLTKGKSYPWHIHQNPASANGQCGSVGNHFDPLMINQSSLYKCQKNNPNAFQATCELGDLAGKLGNLNVTADDGSFSGTFSDPSIPIDGTNTIVNRSLVIHVPNTKNVLACATI</sequence>
<dbReference type="Proteomes" id="UP000268162">
    <property type="component" value="Unassembled WGS sequence"/>
</dbReference>
<dbReference type="AlphaFoldDB" id="A0A4P9ZMV5"/>
<dbReference type="InterPro" id="IPR001424">
    <property type="entry name" value="SOD_Cu_Zn_dom"/>
</dbReference>
<keyword evidence="3" id="KW-1185">Reference proteome</keyword>
<dbReference type="STRING" id="215637.A0A4P9ZMV5"/>
<dbReference type="GO" id="GO:0006801">
    <property type="term" value="P:superoxide metabolic process"/>
    <property type="evidence" value="ECO:0007669"/>
    <property type="project" value="InterPro"/>
</dbReference>
<dbReference type="EMBL" id="ML003127">
    <property type="protein sequence ID" value="RKP34627.1"/>
    <property type="molecule type" value="Genomic_DNA"/>
</dbReference>